<dbReference type="EMBL" id="KL597119">
    <property type="protein sequence ID" value="KER19915.1"/>
    <property type="molecule type" value="Genomic_DNA"/>
</dbReference>
<name>A0A074Z9J1_OPIVI</name>
<dbReference type="CTD" id="20325594"/>
<dbReference type="RefSeq" id="XP_009176344.1">
    <property type="nucleotide sequence ID" value="XM_009178080.1"/>
</dbReference>
<keyword evidence="2" id="KW-1185">Reference proteome</keyword>
<organism evidence="1 2">
    <name type="scientific">Opisthorchis viverrini</name>
    <name type="common">Southeast Asian liver fluke</name>
    <dbReference type="NCBI Taxonomy" id="6198"/>
    <lineage>
        <taxon>Eukaryota</taxon>
        <taxon>Metazoa</taxon>
        <taxon>Spiralia</taxon>
        <taxon>Lophotrochozoa</taxon>
        <taxon>Platyhelminthes</taxon>
        <taxon>Trematoda</taxon>
        <taxon>Digenea</taxon>
        <taxon>Opisthorchiida</taxon>
        <taxon>Opisthorchiata</taxon>
        <taxon>Opisthorchiidae</taxon>
        <taxon>Opisthorchis</taxon>
    </lineage>
</organism>
<dbReference type="OrthoDB" id="6252736at2759"/>
<reference evidence="1 2" key="1">
    <citation type="submission" date="2013-11" db="EMBL/GenBank/DDBJ databases">
        <title>Opisthorchis viverrini - life in the bile duct.</title>
        <authorList>
            <person name="Young N.D."/>
            <person name="Nagarajan N."/>
            <person name="Lin S.J."/>
            <person name="Korhonen P.K."/>
            <person name="Jex A.R."/>
            <person name="Hall R.S."/>
            <person name="Safavi-Hemami H."/>
            <person name="Kaewkong W."/>
            <person name="Bertrand D."/>
            <person name="Gao S."/>
            <person name="Seet Q."/>
            <person name="Wongkham S."/>
            <person name="Teh B.T."/>
            <person name="Wongkham C."/>
            <person name="Intapan P.M."/>
            <person name="Maleewong W."/>
            <person name="Yang X."/>
            <person name="Hu M."/>
            <person name="Wang Z."/>
            <person name="Hofmann A."/>
            <person name="Sternberg P.W."/>
            <person name="Tan P."/>
            <person name="Wang J."/>
            <person name="Gasser R.B."/>
        </authorList>
    </citation>
    <scope>NUCLEOTIDE SEQUENCE [LARGE SCALE GENOMIC DNA]</scope>
</reference>
<gene>
    <name evidence="1" type="ORF">T265_11426</name>
</gene>
<evidence type="ECO:0000313" key="2">
    <source>
        <dbReference type="Proteomes" id="UP000054324"/>
    </source>
</evidence>
<dbReference type="AlphaFoldDB" id="A0A074Z9J1"/>
<sequence length="187" mass="22181">MIYLNANCTVFEKYTYLQLNVLDQAASCFSRYDIREIAIYIFCNALIVRLLKVRRQPTTAFPSLGAHQTTECAALGRLMFQLIRYWRYRNTYTTHKGGFCGAKDYYETCSQTTQHLLDRTCYSERYINLFDCSFLVLKKASAAELFIRKYQLESYRLFYRRKKLSYTSCLQKLNISLLLERVFLNFP</sequence>
<evidence type="ECO:0000313" key="1">
    <source>
        <dbReference type="EMBL" id="KER19915.1"/>
    </source>
</evidence>
<protein>
    <submittedName>
        <fullName evidence="1">Uncharacterized protein</fullName>
    </submittedName>
</protein>
<proteinExistence type="predicted"/>
<accession>A0A074Z9J1</accession>
<dbReference type="KEGG" id="ovi:T265_11426"/>
<dbReference type="Proteomes" id="UP000054324">
    <property type="component" value="Unassembled WGS sequence"/>
</dbReference>
<dbReference type="GeneID" id="20325594"/>